<dbReference type="Proteomes" id="UP000092713">
    <property type="component" value="Unassembled WGS sequence"/>
</dbReference>
<protein>
    <submittedName>
        <fullName evidence="1">Uncharacterized protein</fullName>
    </submittedName>
</protein>
<organism evidence="1 2">
    <name type="scientific">Janthinobacterium psychrotolerans</name>
    <dbReference type="NCBI Taxonomy" id="1747903"/>
    <lineage>
        <taxon>Bacteria</taxon>
        <taxon>Pseudomonadati</taxon>
        <taxon>Pseudomonadota</taxon>
        <taxon>Betaproteobacteria</taxon>
        <taxon>Burkholderiales</taxon>
        <taxon>Oxalobacteraceae</taxon>
        <taxon>Janthinobacterium</taxon>
    </lineage>
</organism>
<dbReference type="AlphaFoldDB" id="A0A1A7C509"/>
<comment type="caution">
    <text evidence="1">The sequence shown here is derived from an EMBL/GenBank/DDBJ whole genome shotgun (WGS) entry which is preliminary data.</text>
</comment>
<evidence type="ECO:0000313" key="2">
    <source>
        <dbReference type="Proteomes" id="UP000092713"/>
    </source>
</evidence>
<reference evidence="1 2" key="1">
    <citation type="submission" date="2016-04" db="EMBL/GenBank/DDBJ databases">
        <title>Draft genome sequence of Janthinobacterium psychrotolerans sp. nov., isolated from freshwater sediments in Denmark.</title>
        <authorList>
            <person name="Gong X."/>
            <person name="Skrivergaard S."/>
            <person name="Korsgaard B.S."/>
            <person name="Schreiber L."/>
            <person name="Marshall I.P."/>
            <person name="Finster K."/>
            <person name="Schramm A."/>
        </authorList>
    </citation>
    <scope>NUCLEOTIDE SEQUENCE [LARGE SCALE GENOMIC DNA]</scope>
    <source>
        <strain evidence="1 2">S3-2</strain>
    </source>
</reference>
<dbReference type="EMBL" id="LOCQ01000054">
    <property type="protein sequence ID" value="OBV39388.1"/>
    <property type="molecule type" value="Genomic_DNA"/>
</dbReference>
<evidence type="ECO:0000313" key="1">
    <source>
        <dbReference type="EMBL" id="OBV39388.1"/>
    </source>
</evidence>
<sequence>MSRKNDTTKPLVNIDKSIDVQKRIIEFIKNSDCFFPKESEIGWLILLKKLPEKLKICLLHEISLGNSLVTLNCSDWPDKGSVVALLSNNFRITEFDKELHFRKLNDPHYCREEISYIEDNVAHLIIN</sequence>
<name>A0A1A7C509_9BURK</name>
<accession>A0A1A7C509</accession>
<proteinExistence type="predicted"/>
<keyword evidence="2" id="KW-1185">Reference proteome</keyword>
<gene>
    <name evidence="1" type="ORF">ASR47_1009203</name>
</gene>